<dbReference type="AlphaFoldDB" id="A0A2S0PCR8"/>
<evidence type="ECO:0000313" key="5">
    <source>
        <dbReference type="Proteomes" id="UP000244173"/>
    </source>
</evidence>
<feature type="transmembrane region" description="Helical" evidence="3">
    <location>
        <begin position="30"/>
        <end position="52"/>
    </location>
</feature>
<dbReference type="Gene3D" id="3.40.1690.10">
    <property type="entry name" value="secretion proteins EscU"/>
    <property type="match status" value="1"/>
</dbReference>
<comment type="similarity">
    <text evidence="1">Belongs to the type III secretion exporter family.</text>
</comment>
<dbReference type="GO" id="GO:0005886">
    <property type="term" value="C:plasma membrane"/>
    <property type="evidence" value="ECO:0007669"/>
    <property type="project" value="TreeGrafter"/>
</dbReference>
<dbReference type="InterPro" id="IPR006135">
    <property type="entry name" value="T3SS_substrate_exporter"/>
</dbReference>
<feature type="transmembrane region" description="Helical" evidence="3">
    <location>
        <begin position="82"/>
        <end position="104"/>
    </location>
</feature>
<dbReference type="PANTHER" id="PTHR30531:SF12">
    <property type="entry name" value="FLAGELLAR BIOSYNTHETIC PROTEIN FLHB"/>
    <property type="match status" value="1"/>
</dbReference>
<dbReference type="OrthoDB" id="9807950at2"/>
<gene>
    <name evidence="4" type="ORF">DAI18_14770</name>
</gene>
<keyword evidence="3" id="KW-0472">Membrane</keyword>
<dbReference type="PRINTS" id="PR00950">
    <property type="entry name" value="TYPE3IMSPROT"/>
</dbReference>
<keyword evidence="3" id="KW-1133">Transmembrane helix</keyword>
<dbReference type="InterPro" id="IPR029025">
    <property type="entry name" value="T3SS_substrate_exporter_C"/>
</dbReference>
<name>A0A2S0PCR8_9NEIS</name>
<dbReference type="Pfam" id="PF01312">
    <property type="entry name" value="Bac_export_2"/>
    <property type="match status" value="1"/>
</dbReference>
<organism evidence="4 5">
    <name type="scientific">Microvirgula aerodenitrificans</name>
    <dbReference type="NCBI Taxonomy" id="57480"/>
    <lineage>
        <taxon>Bacteria</taxon>
        <taxon>Pseudomonadati</taxon>
        <taxon>Pseudomonadota</taxon>
        <taxon>Betaproteobacteria</taxon>
        <taxon>Neisseriales</taxon>
        <taxon>Aquaspirillaceae</taxon>
        <taxon>Microvirgula</taxon>
    </lineage>
</organism>
<dbReference type="EMBL" id="CP028519">
    <property type="protein sequence ID" value="AVY95166.1"/>
    <property type="molecule type" value="Genomic_DNA"/>
</dbReference>
<evidence type="ECO:0000313" key="4">
    <source>
        <dbReference type="EMBL" id="AVY95166.1"/>
    </source>
</evidence>
<evidence type="ECO:0000256" key="2">
    <source>
        <dbReference type="SAM" id="MobiDB-lite"/>
    </source>
</evidence>
<dbReference type="SUPFAM" id="SSF160544">
    <property type="entry name" value="EscU C-terminal domain-like"/>
    <property type="match status" value="1"/>
</dbReference>
<feature type="region of interest" description="Disordered" evidence="2">
    <location>
        <begin position="1"/>
        <end position="21"/>
    </location>
</feature>
<evidence type="ECO:0000256" key="1">
    <source>
        <dbReference type="ARBA" id="ARBA00010690"/>
    </source>
</evidence>
<sequence length="364" mass="40789">MQEQDRSEEATPHKRREARKQGTVAWSPDVYAAAAVGTLLAILVMGGASLHADLAALWREMWLPGRAEASGPQQLAAWSAAVAWRAVLVLAPLWIALLLVSLAAGMLQVGMKWTAAPLKPDFRRLNPANGFKRLFNRRVLFEAGKSVVKFLVFSAVLYHALSTLLPGWLPLPVMAAGRAGKEAGAGLILVLQRLFLAMLVFAIVDWGWVRRSVMSKLRMSKRELREEIKRRDGDPRIKSRLREIRLLFMNKIRSVSRVKDADVLLVNPQHLALAIRYKKDEMAVPLLLAKGEGELAERMKEIAHHHQVPIMENRVLAQKLYKDAEAGQDIPDQYFEGVAKALIWAFRIKAGNVPVPGMRQRWTS</sequence>
<reference evidence="4 5" key="1">
    <citation type="submission" date="2018-04" db="EMBL/GenBank/DDBJ databases">
        <title>Denitrifier Microvirgula.</title>
        <authorList>
            <person name="Anderson E."/>
            <person name="Jang J."/>
            <person name="Ishii S."/>
        </authorList>
    </citation>
    <scope>NUCLEOTIDE SEQUENCE [LARGE SCALE GENOMIC DNA]</scope>
    <source>
        <strain evidence="4 5">BE2.4</strain>
    </source>
</reference>
<dbReference type="PANTHER" id="PTHR30531">
    <property type="entry name" value="FLAGELLAR BIOSYNTHETIC PROTEIN FLHB"/>
    <property type="match status" value="1"/>
</dbReference>
<dbReference type="STRING" id="1122240.GCA_000620105_01976"/>
<feature type="compositionally biased region" description="Basic and acidic residues" evidence="2">
    <location>
        <begin position="1"/>
        <end position="12"/>
    </location>
</feature>
<keyword evidence="3" id="KW-0812">Transmembrane</keyword>
<feature type="transmembrane region" description="Helical" evidence="3">
    <location>
        <begin position="147"/>
        <end position="169"/>
    </location>
</feature>
<feature type="transmembrane region" description="Helical" evidence="3">
    <location>
        <begin position="189"/>
        <end position="209"/>
    </location>
</feature>
<evidence type="ECO:0008006" key="6">
    <source>
        <dbReference type="Google" id="ProtNLM"/>
    </source>
</evidence>
<dbReference type="Proteomes" id="UP000244173">
    <property type="component" value="Chromosome"/>
</dbReference>
<protein>
    <recommendedName>
        <fullName evidence="6">Flagellar type III secretion system protein FlhB</fullName>
    </recommendedName>
</protein>
<keyword evidence="5" id="KW-1185">Reference proteome</keyword>
<dbReference type="RefSeq" id="WP_107889793.1">
    <property type="nucleotide sequence ID" value="NZ_CP028519.1"/>
</dbReference>
<accession>A0A2S0PCR8</accession>
<dbReference type="KEGG" id="maer:DAI18_14770"/>
<dbReference type="GO" id="GO:0009306">
    <property type="term" value="P:protein secretion"/>
    <property type="evidence" value="ECO:0007669"/>
    <property type="project" value="InterPro"/>
</dbReference>
<evidence type="ECO:0000256" key="3">
    <source>
        <dbReference type="SAM" id="Phobius"/>
    </source>
</evidence>
<proteinExistence type="inferred from homology"/>